<feature type="DNA-binding region" description="Homeobox" evidence="6">
    <location>
        <begin position="711"/>
        <end position="770"/>
    </location>
</feature>
<comment type="similarity">
    <text evidence="2 9">Belongs to the FHY3/FAR1 family.</text>
</comment>
<name>A0A6A6M5Y8_HEVBR</name>
<keyword evidence="15" id="KW-1185">Reference proteome</keyword>
<comment type="caution">
    <text evidence="14">The sequence shown here is derived from an EMBL/GenBank/DDBJ whole genome shotgun (WGS) entry which is preliminary data.</text>
</comment>
<evidence type="ECO:0000256" key="1">
    <source>
        <dbReference type="ARBA" id="ARBA00004123"/>
    </source>
</evidence>
<dbReference type="InterPro" id="IPR031052">
    <property type="entry name" value="FHY3/FAR1"/>
</dbReference>
<dbReference type="GO" id="GO:0006355">
    <property type="term" value="P:regulation of DNA-templated transcription"/>
    <property type="evidence" value="ECO:0007669"/>
    <property type="project" value="UniProtKB-UniRule"/>
</dbReference>
<feature type="compositionally biased region" description="Polar residues" evidence="11">
    <location>
        <begin position="1"/>
        <end position="19"/>
    </location>
</feature>
<dbReference type="PANTHER" id="PTHR31669:SF282">
    <property type="entry name" value="PROTEIN FAR1-RELATED SEQUENCE"/>
    <property type="match status" value="1"/>
</dbReference>
<dbReference type="InterPro" id="IPR006564">
    <property type="entry name" value="Znf_PMZ"/>
</dbReference>
<dbReference type="InterPro" id="IPR018289">
    <property type="entry name" value="MULE_transposase_dom"/>
</dbReference>
<feature type="region of interest" description="Disordered" evidence="11">
    <location>
        <begin position="1"/>
        <end position="21"/>
    </location>
</feature>
<feature type="domain" description="Homeobox" evidence="12">
    <location>
        <begin position="709"/>
        <end position="769"/>
    </location>
</feature>
<dbReference type="Gene3D" id="1.10.10.60">
    <property type="entry name" value="Homeodomain-like"/>
    <property type="match status" value="1"/>
</dbReference>
<evidence type="ECO:0000313" key="15">
    <source>
        <dbReference type="Proteomes" id="UP000467840"/>
    </source>
</evidence>
<dbReference type="Proteomes" id="UP000467840">
    <property type="component" value="Chromosome 9"/>
</dbReference>
<accession>A0A6A6M5Y8</accession>
<evidence type="ECO:0000256" key="2">
    <source>
        <dbReference type="ARBA" id="ARBA00005889"/>
    </source>
</evidence>
<feature type="coiled-coil region" evidence="10">
    <location>
        <begin position="775"/>
        <end position="802"/>
    </location>
</feature>
<dbReference type="GO" id="GO:0005634">
    <property type="term" value="C:nucleus"/>
    <property type="evidence" value="ECO:0007669"/>
    <property type="project" value="UniProtKB-SubCell"/>
</dbReference>
<evidence type="ECO:0000256" key="6">
    <source>
        <dbReference type="PROSITE-ProRule" id="PRU00108"/>
    </source>
</evidence>
<dbReference type="Pfam" id="PF00046">
    <property type="entry name" value="Homeodomain"/>
    <property type="match status" value="1"/>
</dbReference>
<dbReference type="SMART" id="SM00340">
    <property type="entry name" value="HALZ"/>
    <property type="match status" value="1"/>
</dbReference>
<dbReference type="Pfam" id="PF10551">
    <property type="entry name" value="MULE"/>
    <property type="match status" value="1"/>
</dbReference>
<keyword evidence="6 8" id="KW-0371">Homeobox</keyword>
<evidence type="ECO:0000256" key="7">
    <source>
        <dbReference type="PROSITE-ProRule" id="PRU00325"/>
    </source>
</evidence>
<comment type="subcellular location">
    <subcellularLocation>
        <location evidence="1 6 8">Nucleus</location>
    </subcellularLocation>
</comment>
<dbReference type="SMART" id="SM00389">
    <property type="entry name" value="HOX"/>
    <property type="match status" value="1"/>
</dbReference>
<dbReference type="GO" id="GO:0043565">
    <property type="term" value="F:sequence-specific DNA binding"/>
    <property type="evidence" value="ECO:0007669"/>
    <property type="project" value="InterPro"/>
</dbReference>
<keyword evidence="3 9" id="KW-0479">Metal-binding</keyword>
<comment type="function">
    <text evidence="9">Putative transcription activator involved in regulating light control of development.</text>
</comment>
<dbReference type="InterPro" id="IPR009057">
    <property type="entry name" value="Homeodomain-like_sf"/>
</dbReference>
<gene>
    <name evidence="14" type="ORF">GH714_031520</name>
</gene>
<dbReference type="PROSITE" id="PS50966">
    <property type="entry name" value="ZF_SWIM"/>
    <property type="match status" value="1"/>
</dbReference>
<dbReference type="InterPro" id="IPR007527">
    <property type="entry name" value="Znf_SWIM"/>
</dbReference>
<dbReference type="SMART" id="SM00575">
    <property type="entry name" value="ZnF_PMZ"/>
    <property type="match status" value="1"/>
</dbReference>
<keyword evidence="10" id="KW-0175">Coiled coil</keyword>
<proteinExistence type="inferred from homology"/>
<dbReference type="Pfam" id="PF02183">
    <property type="entry name" value="HALZ"/>
    <property type="match status" value="1"/>
</dbReference>
<evidence type="ECO:0000256" key="5">
    <source>
        <dbReference type="ARBA" id="ARBA00022833"/>
    </source>
</evidence>
<evidence type="ECO:0000313" key="14">
    <source>
        <dbReference type="EMBL" id="KAF2307763.1"/>
    </source>
</evidence>
<dbReference type="AlphaFoldDB" id="A0A6A6M5Y8"/>
<evidence type="ECO:0000259" key="12">
    <source>
        <dbReference type="PROSITE" id="PS50071"/>
    </source>
</evidence>
<dbReference type="InterPro" id="IPR001356">
    <property type="entry name" value="HD"/>
</dbReference>
<dbReference type="InterPro" id="IPR003106">
    <property type="entry name" value="Leu_zip_homeo"/>
</dbReference>
<dbReference type="PROSITE" id="PS50071">
    <property type="entry name" value="HOMEOBOX_2"/>
    <property type="match status" value="1"/>
</dbReference>
<evidence type="ECO:0000256" key="9">
    <source>
        <dbReference type="RuleBase" id="RU367018"/>
    </source>
</evidence>
<reference evidence="14 15" key="1">
    <citation type="journal article" date="2020" name="Mol. Plant">
        <title>The Chromosome-Based Rubber Tree Genome Provides New Insights into Spurge Genome Evolution and Rubber Biosynthesis.</title>
        <authorList>
            <person name="Liu J."/>
            <person name="Shi C."/>
            <person name="Shi C.C."/>
            <person name="Li W."/>
            <person name="Zhang Q.J."/>
            <person name="Zhang Y."/>
            <person name="Li K."/>
            <person name="Lu H.F."/>
            <person name="Shi C."/>
            <person name="Zhu S.T."/>
            <person name="Xiao Z.Y."/>
            <person name="Nan H."/>
            <person name="Yue Y."/>
            <person name="Zhu X.G."/>
            <person name="Wu Y."/>
            <person name="Hong X.N."/>
            <person name="Fan G.Y."/>
            <person name="Tong Y."/>
            <person name="Zhang D."/>
            <person name="Mao C.L."/>
            <person name="Liu Y.L."/>
            <person name="Hao S.J."/>
            <person name="Liu W.Q."/>
            <person name="Lv M.Q."/>
            <person name="Zhang H.B."/>
            <person name="Liu Y."/>
            <person name="Hu-Tang G.R."/>
            <person name="Wang J.P."/>
            <person name="Wang J.H."/>
            <person name="Sun Y.H."/>
            <person name="Ni S.B."/>
            <person name="Chen W.B."/>
            <person name="Zhang X.C."/>
            <person name="Jiao Y.N."/>
            <person name="Eichler E.E."/>
            <person name="Li G.H."/>
            <person name="Liu X."/>
            <person name="Gao L.Z."/>
        </authorList>
    </citation>
    <scope>NUCLEOTIDE SEQUENCE [LARGE SCALE GENOMIC DNA]</scope>
    <source>
        <strain evidence="15">cv. GT1</strain>
        <tissue evidence="14">Leaf</tissue>
    </source>
</reference>
<sequence>MAETSNSVTGAAASSNSDLSHGVDQDSIMNYWCDIYSSSQDELAGPSILDHEWGYVFGSPSPKTKKRKKKDVGSTSTVYSTSDLSESLSAISAHLSLSSSGSSSGDGDQDQDIEKEVAGLMKNHVGILQDKKLDNSMDIFPSFEFDVHSLSSESDEDDSLSSNTNEDEIQALSTFILREGTQKDHFQVPELGMVFSSDDEAYEFYKKYAKGIGFIVEDPSFFYAVQLDANGCMTNFFWTDGRSKIDYEYFSDVLILDTTFKMDKFEMICAPFWGLNHHQQYVLFGCAFLLDESIDSFCWLFETFMEAMRRCQPKTIFTDEGQPVGDAVKMVMPEAKHQLGLWYVRRNASKYLPTYYVQPRFESLFNKCISDCHTEEEFESTWSSLLEQFDLHKNHWLNTLYKSRVRWAYIFNKESFCAGIHCSDNIKSIFQNLMGETITLQMFVQQYFKAAEQQRREELYEDFHCNESVPEMTLDYGLVEKHAAGIYTHTVFTAFQKELHKVLSVALREISSNGPVSIFQLTEVGLKKSIVEYNCVDSSIVCSCKKYESVGVLCAHTLKVLNARNVIHIPPQYILKRWTKSAKDGVVADLYGQEMADKRQQAVHLLMRKALNVISKGVSVNESQNIVDNCLDMALKRVEDGLGRRFDVNWMSAEGAEEGAVLSLPNGALSSFQMDFGIRSSGGGRCNKRDMEAIEAERASSRASDDEENGLTRKKLRLSKEQSAFLEESFKEHNTLNLKQKLALPKQLNLRPRQVEVWFQKRRARTKLKQTEVDCEFLKRCCETLTKENRRLQKELQEFKSFKNFPTFLHATSCHNSHHVPFL</sequence>
<evidence type="ECO:0000256" key="11">
    <source>
        <dbReference type="SAM" id="MobiDB-lite"/>
    </source>
</evidence>
<protein>
    <recommendedName>
        <fullName evidence="9">Protein FAR1-RELATED SEQUENCE</fullName>
    </recommendedName>
</protein>
<keyword evidence="5 9" id="KW-0862">Zinc</keyword>
<dbReference type="GO" id="GO:0008270">
    <property type="term" value="F:zinc ion binding"/>
    <property type="evidence" value="ECO:0007669"/>
    <property type="project" value="UniProtKB-UniRule"/>
</dbReference>
<evidence type="ECO:0000259" key="13">
    <source>
        <dbReference type="PROSITE" id="PS50966"/>
    </source>
</evidence>
<keyword evidence="6 8" id="KW-0539">Nucleus</keyword>
<keyword evidence="4 7" id="KW-0863">Zinc-finger</keyword>
<dbReference type="SUPFAM" id="SSF46689">
    <property type="entry name" value="Homeodomain-like"/>
    <property type="match status" value="1"/>
</dbReference>
<dbReference type="PANTHER" id="PTHR31669">
    <property type="entry name" value="PROTEIN FAR1-RELATED SEQUENCE 10-RELATED"/>
    <property type="match status" value="1"/>
</dbReference>
<evidence type="ECO:0000256" key="10">
    <source>
        <dbReference type="SAM" id="Coils"/>
    </source>
</evidence>
<dbReference type="EMBL" id="JAAGAX010000008">
    <property type="protein sequence ID" value="KAF2307763.1"/>
    <property type="molecule type" value="Genomic_DNA"/>
</dbReference>
<feature type="domain" description="SWIM-type" evidence="13">
    <location>
        <begin position="527"/>
        <end position="565"/>
    </location>
</feature>
<evidence type="ECO:0000256" key="8">
    <source>
        <dbReference type="RuleBase" id="RU000682"/>
    </source>
</evidence>
<keyword evidence="6 8" id="KW-0238">DNA-binding</keyword>
<organism evidence="14 15">
    <name type="scientific">Hevea brasiliensis</name>
    <name type="common">Para rubber tree</name>
    <name type="synonym">Siphonia brasiliensis</name>
    <dbReference type="NCBI Taxonomy" id="3981"/>
    <lineage>
        <taxon>Eukaryota</taxon>
        <taxon>Viridiplantae</taxon>
        <taxon>Streptophyta</taxon>
        <taxon>Embryophyta</taxon>
        <taxon>Tracheophyta</taxon>
        <taxon>Spermatophyta</taxon>
        <taxon>Magnoliopsida</taxon>
        <taxon>eudicotyledons</taxon>
        <taxon>Gunneridae</taxon>
        <taxon>Pentapetalae</taxon>
        <taxon>rosids</taxon>
        <taxon>fabids</taxon>
        <taxon>Malpighiales</taxon>
        <taxon>Euphorbiaceae</taxon>
        <taxon>Crotonoideae</taxon>
        <taxon>Micrandreae</taxon>
        <taxon>Hevea</taxon>
    </lineage>
</organism>
<evidence type="ECO:0000256" key="3">
    <source>
        <dbReference type="ARBA" id="ARBA00022723"/>
    </source>
</evidence>
<dbReference type="CDD" id="cd00086">
    <property type="entry name" value="homeodomain"/>
    <property type="match status" value="1"/>
</dbReference>
<evidence type="ECO:0000256" key="4">
    <source>
        <dbReference type="ARBA" id="ARBA00022771"/>
    </source>
</evidence>